<evidence type="ECO:0000313" key="2">
    <source>
        <dbReference type="EMBL" id="MFC3323605.1"/>
    </source>
</evidence>
<keyword evidence="3" id="KW-1185">Reference proteome</keyword>
<sequence length="111" mass="11903">MAFDLTGGEKGDAPHFPIPLGLGPAIDPRAALGDKEYSSKANRKAARHRGIVPVIPHKTNERDKPAFFAKTSIKAEPASRSRSARSSASHYAARRQSETSQPSSHSQPLSS</sequence>
<comment type="caution">
    <text evidence="2">The sequence shown here is derived from an EMBL/GenBank/DDBJ whole genome shotgun (WGS) entry which is preliminary data.</text>
</comment>
<feature type="region of interest" description="Disordered" evidence="1">
    <location>
        <begin position="1"/>
        <end position="20"/>
    </location>
</feature>
<feature type="compositionally biased region" description="Low complexity" evidence="1">
    <location>
        <begin position="78"/>
        <end position="91"/>
    </location>
</feature>
<dbReference type="EMBL" id="JBHRVD010000001">
    <property type="protein sequence ID" value="MFC3323605.1"/>
    <property type="molecule type" value="Genomic_DNA"/>
</dbReference>
<evidence type="ECO:0000256" key="1">
    <source>
        <dbReference type="SAM" id="MobiDB-lite"/>
    </source>
</evidence>
<dbReference type="Proteomes" id="UP001595648">
    <property type="component" value="Unassembled WGS sequence"/>
</dbReference>
<name>A0ABV7MQH7_9HYPH</name>
<organism evidence="2 3">
    <name type="scientific">Mesorhizobium cantuariense</name>
    <dbReference type="NCBI Taxonomy" id="1300275"/>
    <lineage>
        <taxon>Bacteria</taxon>
        <taxon>Pseudomonadati</taxon>
        <taxon>Pseudomonadota</taxon>
        <taxon>Alphaproteobacteria</taxon>
        <taxon>Hyphomicrobiales</taxon>
        <taxon>Phyllobacteriaceae</taxon>
        <taxon>Mesorhizobium</taxon>
    </lineage>
</organism>
<gene>
    <name evidence="2" type="ORF">ACFOJ9_17725</name>
</gene>
<accession>A0ABV7MQH7</accession>
<feature type="compositionally biased region" description="Low complexity" evidence="1">
    <location>
        <begin position="100"/>
        <end position="111"/>
    </location>
</feature>
<reference evidence="3" key="1">
    <citation type="journal article" date="2019" name="Int. J. Syst. Evol. Microbiol.">
        <title>The Global Catalogue of Microorganisms (GCM) 10K type strain sequencing project: providing services to taxonomists for standard genome sequencing and annotation.</title>
        <authorList>
            <consortium name="The Broad Institute Genomics Platform"/>
            <consortium name="The Broad Institute Genome Sequencing Center for Infectious Disease"/>
            <person name="Wu L."/>
            <person name="Ma J."/>
        </authorList>
    </citation>
    <scope>NUCLEOTIDE SEQUENCE [LARGE SCALE GENOMIC DNA]</scope>
    <source>
        <strain evidence="3">ICMP 19515</strain>
    </source>
</reference>
<proteinExistence type="predicted"/>
<evidence type="ECO:0000313" key="3">
    <source>
        <dbReference type="Proteomes" id="UP001595648"/>
    </source>
</evidence>
<feature type="region of interest" description="Disordered" evidence="1">
    <location>
        <begin position="29"/>
        <end position="111"/>
    </location>
</feature>
<feature type="compositionally biased region" description="Basic residues" evidence="1">
    <location>
        <begin position="41"/>
        <end position="50"/>
    </location>
</feature>
<dbReference type="RefSeq" id="WP_378987842.1">
    <property type="nucleotide sequence ID" value="NZ_JBHRVD010000001.1"/>
</dbReference>
<protein>
    <recommendedName>
        <fullName evidence="4">Transposase IS4-like domain-containing protein</fullName>
    </recommendedName>
</protein>
<evidence type="ECO:0008006" key="4">
    <source>
        <dbReference type="Google" id="ProtNLM"/>
    </source>
</evidence>